<dbReference type="Proteomes" id="UP001302059">
    <property type="component" value="Unassembled WGS sequence"/>
</dbReference>
<comment type="caution">
    <text evidence="1">The sequence shown here is derived from an EMBL/GenBank/DDBJ whole genome shotgun (WGS) entry which is preliminary data.</text>
</comment>
<keyword evidence="2" id="KW-1185">Reference proteome</keyword>
<sequence length="263" mass="27843">MPDPAAVHDAHAFAATLPSARRIRGRLEDLPLAFAAFQTFPPPHGEALGEALAVLRFAGSGLTAFLEDPEGEAWGTLARARLWAVTWYGRAAPVLAPELRDSFRAAISTPDALPAWAGQAGDTKEAGLCAAWYTVAHLLEAVPTLEDGEAEALLDAVLSALTDLPFPPGLPLPWPPTVHEAQRLEVLPGDRVRLHMGGGEAYAVGRAECALTPLPDGGAFLAVFMGTPDAVTVRLSPQDARQVRRVFGFEYGEGEDGQASPLN</sequence>
<gene>
    <name evidence="1" type="ORF">QOL99_02970</name>
</gene>
<reference evidence="1 2" key="1">
    <citation type="submission" date="2023-05" db="EMBL/GenBank/DDBJ databases">
        <authorList>
            <person name="Gao F."/>
        </authorList>
    </citation>
    <scope>NUCLEOTIDE SEQUENCE [LARGE SCALE GENOMIC DNA]</scope>
    <source>
        <strain evidence="1 2">MIMF12</strain>
    </source>
</reference>
<dbReference type="RefSeq" id="WP_285521151.1">
    <property type="nucleotide sequence ID" value="NZ_JASNGB010000012.1"/>
</dbReference>
<dbReference type="EMBL" id="JASNGB010000012">
    <property type="protein sequence ID" value="MDL2343107.1"/>
    <property type="molecule type" value="Genomic_DNA"/>
</dbReference>
<name>A0ABT7JDI8_9DEIO</name>
<evidence type="ECO:0000313" key="1">
    <source>
        <dbReference type="EMBL" id="MDL2343107.1"/>
    </source>
</evidence>
<proteinExistence type="predicted"/>
<accession>A0ABT7JDI8</accession>
<protein>
    <submittedName>
        <fullName evidence="1">Uncharacterized protein</fullName>
    </submittedName>
</protein>
<organism evidence="1 2">
    <name type="scientific">Deinococcus rhizophilus</name>
    <dbReference type="NCBI Taxonomy" id="3049544"/>
    <lineage>
        <taxon>Bacteria</taxon>
        <taxon>Thermotogati</taxon>
        <taxon>Deinococcota</taxon>
        <taxon>Deinococci</taxon>
        <taxon>Deinococcales</taxon>
        <taxon>Deinococcaceae</taxon>
        <taxon>Deinococcus</taxon>
    </lineage>
</organism>
<evidence type="ECO:0000313" key="2">
    <source>
        <dbReference type="Proteomes" id="UP001302059"/>
    </source>
</evidence>